<dbReference type="InterPro" id="IPR038232">
    <property type="entry name" value="PknH-like_Extracell_sf"/>
</dbReference>
<dbReference type="Pfam" id="PF14032">
    <property type="entry name" value="PknH_C"/>
    <property type="match status" value="1"/>
</dbReference>
<evidence type="ECO:0000313" key="2">
    <source>
        <dbReference type="EMBL" id="MBS9534754.1"/>
    </source>
</evidence>
<dbReference type="Gene3D" id="3.40.1000.70">
    <property type="entry name" value="PknH-like extracellular domain"/>
    <property type="match status" value="1"/>
</dbReference>
<name>A0ABS5RP99_9MYCO</name>
<gene>
    <name evidence="2" type="ORF">KIH27_14265</name>
</gene>
<dbReference type="EMBL" id="JAHCLR010000029">
    <property type="protein sequence ID" value="MBS9534754.1"/>
    <property type="molecule type" value="Genomic_DNA"/>
</dbReference>
<accession>A0ABS5RP99</accession>
<dbReference type="Proteomes" id="UP001519535">
    <property type="component" value="Unassembled WGS sequence"/>
</dbReference>
<organism evidence="2 3">
    <name type="scientific">Mycolicibacter acidiphilus</name>
    <dbReference type="NCBI Taxonomy" id="2835306"/>
    <lineage>
        <taxon>Bacteria</taxon>
        <taxon>Bacillati</taxon>
        <taxon>Actinomycetota</taxon>
        <taxon>Actinomycetes</taxon>
        <taxon>Mycobacteriales</taxon>
        <taxon>Mycobacteriaceae</taxon>
        <taxon>Mycolicibacter</taxon>
    </lineage>
</organism>
<evidence type="ECO:0000259" key="1">
    <source>
        <dbReference type="Pfam" id="PF14032"/>
    </source>
</evidence>
<keyword evidence="3" id="KW-1185">Reference proteome</keyword>
<feature type="domain" description="PknH-like extracellular" evidence="1">
    <location>
        <begin position="41"/>
        <end position="223"/>
    </location>
</feature>
<protein>
    <submittedName>
        <fullName evidence="2">Sensor domain-containing protein</fullName>
    </submittedName>
</protein>
<proteinExistence type="predicted"/>
<dbReference type="InterPro" id="IPR026954">
    <property type="entry name" value="PknH-like_Extracell"/>
</dbReference>
<sequence>MTAFVPVACCLLVAGCGPHQHAKPRATTTAVTTTPPAPPVGPKQLRSLLLHPEDVNPIMGVTDMKARAPHDVMPDDSGSMEPPDCLAIDGVAQEKVYAGSGYSAVREQMLSDGEDNAHFVDQAVVLFPTAKQATDFFDASVKQWPACEDYRHIQSGSEWVAGEISDADGMLRTITTQQNAGDSAWQACGRAMTVRNNVVVDVNTCSTDPKDSAVVIADRIAAKVPIA</sequence>
<dbReference type="RefSeq" id="WP_214093624.1">
    <property type="nucleotide sequence ID" value="NZ_JAHCLR010000029.1"/>
</dbReference>
<reference evidence="2 3" key="1">
    <citation type="submission" date="2021-05" db="EMBL/GenBank/DDBJ databases">
        <title>Mycobacterium acidophilum sp. nov., an extremely acid-tolerant member of the genus Mycobacterium.</title>
        <authorList>
            <person name="Xia J."/>
        </authorList>
    </citation>
    <scope>NUCLEOTIDE SEQUENCE [LARGE SCALE GENOMIC DNA]</scope>
    <source>
        <strain evidence="2 3">M1</strain>
    </source>
</reference>
<evidence type="ECO:0000313" key="3">
    <source>
        <dbReference type="Proteomes" id="UP001519535"/>
    </source>
</evidence>
<comment type="caution">
    <text evidence="2">The sequence shown here is derived from an EMBL/GenBank/DDBJ whole genome shotgun (WGS) entry which is preliminary data.</text>
</comment>